<reference evidence="2" key="1">
    <citation type="submission" date="2013-07" db="EMBL/GenBank/DDBJ databases">
        <title>Sub-species coevolution in mutualistic symbiosis.</title>
        <authorList>
            <person name="Murfin K."/>
            <person name="Klassen J."/>
            <person name="Lee M."/>
            <person name="Forst S."/>
            <person name="Stock P."/>
            <person name="Goodrich-Blair H."/>
        </authorList>
    </citation>
    <scope>NUCLEOTIDE SEQUENCE [LARGE SCALE GENOMIC DNA]</scope>
    <source>
        <strain evidence="2">Kraussei Becker Underwood</strain>
    </source>
</reference>
<organism evidence="2 3">
    <name type="scientific">Xenorhabdus bovienii str. kraussei Becker Underwood</name>
    <dbReference type="NCBI Taxonomy" id="1398204"/>
    <lineage>
        <taxon>Bacteria</taxon>
        <taxon>Pseudomonadati</taxon>
        <taxon>Pseudomonadota</taxon>
        <taxon>Gammaproteobacteria</taxon>
        <taxon>Enterobacterales</taxon>
        <taxon>Morganellaceae</taxon>
        <taxon>Xenorhabdus</taxon>
    </lineage>
</organism>
<evidence type="ECO:0000256" key="1">
    <source>
        <dbReference type="SAM" id="Phobius"/>
    </source>
</evidence>
<comment type="caution">
    <text evidence="2">The sequence shown here is derived from an EMBL/GenBank/DDBJ whole genome shotgun (WGS) entry which is preliminary data.</text>
</comment>
<feature type="transmembrane region" description="Helical" evidence="1">
    <location>
        <begin position="35"/>
        <end position="51"/>
    </location>
</feature>
<dbReference type="Proteomes" id="UP000028493">
    <property type="component" value="Unassembled WGS sequence"/>
</dbReference>
<feature type="transmembrane region" description="Helical" evidence="1">
    <location>
        <begin position="57"/>
        <end position="76"/>
    </location>
</feature>
<keyword evidence="1" id="KW-0812">Transmembrane</keyword>
<protein>
    <submittedName>
        <fullName evidence="2">Uncharacterized protein</fullName>
    </submittedName>
</protein>
<evidence type="ECO:0000313" key="2">
    <source>
        <dbReference type="EMBL" id="CDH24116.1"/>
    </source>
</evidence>
<name>A0A077PTK0_XENBV</name>
<keyword evidence="1" id="KW-0472">Membrane</keyword>
<dbReference type="HOGENOM" id="CLU_168148_0_0_6"/>
<evidence type="ECO:0000313" key="3">
    <source>
        <dbReference type="Proteomes" id="UP000028493"/>
    </source>
</evidence>
<sequence>MQDKQTTANKQVNPNLTNAKVFNARNMKAGIPQQMYILLLFLNIFALVLAIKFLSILSVLAFIVFVLLTVIPMYIIHSEDPDAHIVWRRVIFSSGNLNNSKSTQRKVVFIKFSSHKG</sequence>
<proteinExistence type="predicted"/>
<keyword evidence="1" id="KW-1133">Transmembrane helix</keyword>
<dbReference type="AlphaFoldDB" id="A0A077PTK0"/>
<gene>
    <name evidence="2" type="ORF">XBKB1_2380032</name>
</gene>
<dbReference type="EMBL" id="CBSZ010000155">
    <property type="protein sequence ID" value="CDH24116.1"/>
    <property type="molecule type" value="Genomic_DNA"/>
</dbReference>
<accession>A0A077PTK0</accession>